<evidence type="ECO:0000313" key="2">
    <source>
        <dbReference type="Proteomes" id="UP000438429"/>
    </source>
</evidence>
<accession>A0A6A4RXA1</accession>
<dbReference type="AlphaFoldDB" id="A0A6A4RXA1"/>
<dbReference type="EMBL" id="VEVO01000022">
    <property type="protein sequence ID" value="KAF0023950.1"/>
    <property type="molecule type" value="Genomic_DNA"/>
</dbReference>
<organism evidence="1 2">
    <name type="scientific">Scophthalmus maximus</name>
    <name type="common">Turbot</name>
    <name type="synonym">Psetta maxima</name>
    <dbReference type="NCBI Taxonomy" id="52904"/>
    <lineage>
        <taxon>Eukaryota</taxon>
        <taxon>Metazoa</taxon>
        <taxon>Chordata</taxon>
        <taxon>Craniata</taxon>
        <taxon>Vertebrata</taxon>
        <taxon>Euteleostomi</taxon>
        <taxon>Actinopterygii</taxon>
        <taxon>Neopterygii</taxon>
        <taxon>Teleostei</taxon>
        <taxon>Neoteleostei</taxon>
        <taxon>Acanthomorphata</taxon>
        <taxon>Carangaria</taxon>
        <taxon>Pleuronectiformes</taxon>
        <taxon>Pleuronectoidei</taxon>
        <taxon>Scophthalmidae</taxon>
        <taxon>Scophthalmus</taxon>
    </lineage>
</organism>
<gene>
    <name evidence="1" type="ORF">F2P81_024580</name>
</gene>
<proteinExistence type="predicted"/>
<name>A0A6A4RXA1_SCOMX</name>
<protein>
    <submittedName>
        <fullName evidence="1">Uncharacterized protein</fullName>
    </submittedName>
</protein>
<evidence type="ECO:0000313" key="1">
    <source>
        <dbReference type="EMBL" id="KAF0023950.1"/>
    </source>
</evidence>
<comment type="caution">
    <text evidence="1">The sequence shown here is derived from an EMBL/GenBank/DDBJ whole genome shotgun (WGS) entry which is preliminary data.</text>
</comment>
<reference evidence="1 2" key="1">
    <citation type="submission" date="2019-06" db="EMBL/GenBank/DDBJ databases">
        <title>Draft genomes of female and male turbot (Scophthalmus maximus).</title>
        <authorList>
            <person name="Xu H."/>
            <person name="Xu X.-W."/>
            <person name="Shao C."/>
            <person name="Chen S."/>
        </authorList>
    </citation>
    <scope>NUCLEOTIDE SEQUENCE [LARGE SCALE GENOMIC DNA]</scope>
    <source>
        <strain evidence="1">Ysfricsl-2016a</strain>
        <tissue evidence="1">Blood</tissue>
    </source>
</reference>
<dbReference type="Proteomes" id="UP000438429">
    <property type="component" value="Unassembled WGS sequence"/>
</dbReference>
<sequence length="144" mass="16560">MIKLKDKNRKHDFLSSYSLIIVFIKFNVIQDGNQEESKMSVDQRIMCKRKKVASVMNEPEFILNSSVTSCWFFLVVGTNSCMDSFFDPLKNIEAETPTCGVRLLKAESSSCMNLLQHLVETFRDQREKNVKVDSSDRSLGTKKH</sequence>